<sequence length="88" mass="8508">MAGTVAISGGNVVLTVPGPIAGGTSFTPPAVTMNVTAGAAGTSITSKYAGTSYSNPGMTMTTNIAFFGGVATACYPNPSPTLTTTTVS</sequence>
<dbReference type="EMBL" id="RFFH01000009">
    <property type="protein sequence ID" value="RMI30691.1"/>
    <property type="molecule type" value="Genomic_DNA"/>
</dbReference>
<comment type="caution">
    <text evidence="1">The sequence shown here is derived from an EMBL/GenBank/DDBJ whole genome shotgun (WGS) entry which is preliminary data.</text>
</comment>
<accession>A0A3M2KZH2</accession>
<protein>
    <submittedName>
        <fullName evidence="1">Uncharacterized protein</fullName>
    </submittedName>
</protein>
<dbReference type="OrthoDB" id="3820986at2"/>
<gene>
    <name evidence="1" type="ORF">EBN03_21080</name>
</gene>
<dbReference type="Proteomes" id="UP000279275">
    <property type="component" value="Unassembled WGS sequence"/>
</dbReference>
<evidence type="ECO:0000313" key="1">
    <source>
        <dbReference type="EMBL" id="RMI30691.1"/>
    </source>
</evidence>
<keyword evidence="2" id="KW-1185">Reference proteome</keyword>
<name>A0A3M2KZH2_9NOCA</name>
<dbReference type="AlphaFoldDB" id="A0A3M2KZH2"/>
<reference evidence="1 2" key="1">
    <citation type="submission" date="2018-10" db="EMBL/GenBank/DDBJ databases">
        <title>Isolation from cow dung.</title>
        <authorList>
            <person name="Ling L."/>
        </authorList>
    </citation>
    <scope>NUCLEOTIDE SEQUENCE [LARGE SCALE GENOMIC DNA]</scope>
    <source>
        <strain evidence="1 2">NEAU-LL90</strain>
    </source>
</reference>
<proteinExistence type="predicted"/>
<organism evidence="1 2">
    <name type="scientific">Nocardia stercoris</name>
    <dbReference type="NCBI Taxonomy" id="2483361"/>
    <lineage>
        <taxon>Bacteria</taxon>
        <taxon>Bacillati</taxon>
        <taxon>Actinomycetota</taxon>
        <taxon>Actinomycetes</taxon>
        <taxon>Mycobacteriales</taxon>
        <taxon>Nocardiaceae</taxon>
        <taxon>Nocardia</taxon>
    </lineage>
</organism>
<evidence type="ECO:0000313" key="2">
    <source>
        <dbReference type="Proteomes" id="UP000279275"/>
    </source>
</evidence>